<sequence length="474" mass="52974">MAAFEQACKETVGKIRIPAPATEDAKQTVKGYLESTASGQWLVVVDNADDVAMMMGPEGIYASLPKSGTGCMLFTTRTMDVALAVADEDPKELEEMSEDEAKAFLEKLLPTSQADDEMATELLRTLTFLPLAILQAAAYMKRNKTSVAKYLSLLRDVNEEAISLLSREFPDRTRYPESRHAVASTWLISFEQIQKNDVLAAELLSFISQIEPRAIPVSMLPVTGTKESIEHAVGTLCGYAFLHRRKEEGMLDMHSLVHLAAGQWVDRDGGSERVRRGVISHLSTVFKSDDWEKREVWQKYMPHVLKAIQIRNEGRVWGKEECELGYWAGRCLYVAGRISETVKLLEHVVRVHRMTLAESHPDRLASQHSLAGAYRANGQVREAVELLEHVVKVKETTLAESHPDRLASQHALAQAYQANVQVTEAVKLLEHVVAIKSQVMAPSHPSRQVSEQLLNKWVVSILLNSVKRKLMEVA</sequence>
<dbReference type="AlphaFoldDB" id="A0A1B8A6T2"/>
<dbReference type="InterPro" id="IPR027417">
    <property type="entry name" value="P-loop_NTPase"/>
</dbReference>
<reference evidence="1 2" key="1">
    <citation type="submission" date="2016-06" db="EMBL/GenBank/DDBJ databases">
        <title>Living apart together: crosstalk between the core and supernumerary genomes in a fungal plant pathogen.</title>
        <authorList>
            <person name="Vanheule A."/>
            <person name="Audenaert K."/>
            <person name="Warris S."/>
            <person name="Van De Geest H."/>
            <person name="Schijlen E."/>
            <person name="Hofte M."/>
            <person name="De Saeger S."/>
            <person name="Haesaert G."/>
            <person name="Waalwijk C."/>
            <person name="Van Der Lee T."/>
        </authorList>
    </citation>
    <scope>NUCLEOTIDE SEQUENCE [LARGE SCALE GENOMIC DNA]</scope>
    <source>
        <strain evidence="1 2">2516</strain>
    </source>
</reference>
<keyword evidence="2" id="KW-1185">Reference proteome</keyword>
<gene>
    <name evidence="1" type="ORF">FPOA_13107</name>
</gene>
<dbReference type="SUPFAM" id="SSF52540">
    <property type="entry name" value="P-loop containing nucleoside triphosphate hydrolases"/>
    <property type="match status" value="1"/>
</dbReference>
<proteinExistence type="predicted"/>
<dbReference type="Pfam" id="PF13374">
    <property type="entry name" value="TPR_10"/>
    <property type="match status" value="1"/>
</dbReference>
<dbReference type="Proteomes" id="UP000091967">
    <property type="component" value="Unassembled WGS sequence"/>
</dbReference>
<dbReference type="Pfam" id="PF13424">
    <property type="entry name" value="TPR_12"/>
    <property type="match status" value="1"/>
</dbReference>
<organism evidence="1 2">
    <name type="scientific">Fusarium poae</name>
    <dbReference type="NCBI Taxonomy" id="36050"/>
    <lineage>
        <taxon>Eukaryota</taxon>
        <taxon>Fungi</taxon>
        <taxon>Dikarya</taxon>
        <taxon>Ascomycota</taxon>
        <taxon>Pezizomycotina</taxon>
        <taxon>Sordariomycetes</taxon>
        <taxon>Hypocreomycetidae</taxon>
        <taxon>Hypocreales</taxon>
        <taxon>Nectriaceae</taxon>
        <taxon>Fusarium</taxon>
    </lineage>
</organism>
<dbReference type="GO" id="GO:0043531">
    <property type="term" value="F:ADP binding"/>
    <property type="evidence" value="ECO:0007669"/>
    <property type="project" value="InterPro"/>
</dbReference>
<dbReference type="PANTHER" id="PTHR46082:SF6">
    <property type="entry name" value="AAA+ ATPASE DOMAIN-CONTAINING PROTEIN-RELATED"/>
    <property type="match status" value="1"/>
</dbReference>
<dbReference type="PANTHER" id="PTHR46082">
    <property type="entry name" value="ATP/GTP-BINDING PROTEIN-RELATED"/>
    <property type="match status" value="1"/>
</dbReference>
<accession>A0A1B8A6T2</accession>
<dbReference type="InterPro" id="IPR053137">
    <property type="entry name" value="NLR-like"/>
</dbReference>
<comment type="caution">
    <text evidence="1">The sequence shown here is derived from an EMBL/GenBank/DDBJ whole genome shotgun (WGS) entry which is preliminary data.</text>
</comment>
<name>A0A1B8A6T2_FUSPO</name>
<evidence type="ECO:0000313" key="1">
    <source>
        <dbReference type="EMBL" id="OBS16189.1"/>
    </source>
</evidence>
<dbReference type="SUPFAM" id="SSF48452">
    <property type="entry name" value="TPR-like"/>
    <property type="match status" value="1"/>
</dbReference>
<dbReference type="OMA" id="QIHEREP"/>
<dbReference type="Gene3D" id="1.25.40.10">
    <property type="entry name" value="Tetratricopeptide repeat domain"/>
    <property type="match status" value="1"/>
</dbReference>
<dbReference type="STRING" id="36050.A0A1B8A6T2"/>
<dbReference type="InterPro" id="IPR011990">
    <property type="entry name" value="TPR-like_helical_dom_sf"/>
</dbReference>
<dbReference type="EMBL" id="LYXU01000111">
    <property type="protein sequence ID" value="OBS16189.1"/>
    <property type="molecule type" value="Genomic_DNA"/>
</dbReference>
<protein>
    <submittedName>
        <fullName evidence="1">Uncharacterized protein</fullName>
    </submittedName>
</protein>
<evidence type="ECO:0000313" key="2">
    <source>
        <dbReference type="Proteomes" id="UP000091967"/>
    </source>
</evidence>